<dbReference type="NCBIfam" id="TIGR01643">
    <property type="entry name" value="YD_repeat_2x"/>
    <property type="match status" value="1"/>
</dbReference>
<dbReference type="EMBL" id="JAUMKJ010000007">
    <property type="protein sequence ID" value="MDO3676720.1"/>
    <property type="molecule type" value="Genomic_DNA"/>
</dbReference>
<comment type="caution">
    <text evidence="2">The sequence shown here is derived from an EMBL/GenBank/DDBJ whole genome shotgun (WGS) entry which is preliminary data.</text>
</comment>
<feature type="signal peptide" evidence="1">
    <location>
        <begin position="1"/>
        <end position="24"/>
    </location>
</feature>
<gene>
    <name evidence="2" type="ORF">Q3C12_06870</name>
</gene>
<dbReference type="Proteomes" id="UP001168883">
    <property type="component" value="Unassembled WGS sequence"/>
</dbReference>
<keyword evidence="3" id="KW-1185">Reference proteome</keyword>
<organism evidence="2 3">
    <name type="scientific">Paenibacillus ehimensis</name>
    <dbReference type="NCBI Taxonomy" id="79264"/>
    <lineage>
        <taxon>Bacteria</taxon>
        <taxon>Bacillati</taxon>
        <taxon>Bacillota</taxon>
        <taxon>Bacilli</taxon>
        <taxon>Bacillales</taxon>
        <taxon>Paenibacillaceae</taxon>
        <taxon>Paenibacillus</taxon>
    </lineage>
</organism>
<sequence length="713" mass="76397">MPKRVVSFLLCFMLMIACSLPSMAANGETNYQYDSKGQLVEKIDSEGAIEYQYDEQGNLIRKNKTNNLLMNPSFDMSTGNNEVADKWGKEIWSAEESNFNVTPLTPASNLQKISGSRIKNNGIVAVSQVVRVSPNKSFHVSGRFNIEQLSNAKVQLYVDFYNDSSFIAVSVAETQNVTNGGYVTLSANGVIPSNTQYAKVYLIIRSISDGASGTMYVDMTNFSYETEGNMLSNGSFDRSTQNNGVVDGWGKSTWGTNTSDFELIRLPSGARVQKVIGSGIANNGATGVSQLVVVEPGKPFQFSGSINVEQLSNAKIQLYVDFSGPNGFTGASVTESNVITQDGYVTLSSNGTVPPNTQYALIYALIRGTSDGASGTMYVDMMNFKYEAEPNLFANGGFDTSTQYNGAADGWGKSVWSARSSNFELIRSASGARIQKITGSGIENNGAVGVSQAVRVDPDKPFQISGRFNIEQLTNAKVQLYVDFFNATGGLTGANITESNALTNGEFVTLSSHGIIPPNTIYAVVHALVRGTSAEASGTMYVDMMNLKYVTEDALVANGKFEVYTQNDGVADGWGKSIWDAANPNFELIRISSGSRVQKIAGTGIANNGIVGVSQLVKVEPGKAVNVSGSFNVEQLINAKVQLYVDYFNGTEFVGATVTESSSLTNGGYVPLSTNGVVPRNATHARVYALLRGVADNASGTMYVDSVGLKYVK</sequence>
<dbReference type="Pfam" id="PF05593">
    <property type="entry name" value="RHS_repeat"/>
    <property type="match status" value="1"/>
</dbReference>
<keyword evidence="1" id="KW-0732">Signal</keyword>
<name>A0ABT8V5J4_9BACL</name>
<reference evidence="2" key="1">
    <citation type="submission" date="2023-07" db="EMBL/GenBank/DDBJ databases">
        <authorList>
            <person name="Aktuganov G."/>
            <person name="Boyko T."/>
            <person name="Delegan Y."/>
            <person name="Galimzianova N."/>
            <person name="Gilvanova E."/>
            <person name="Korobov V."/>
            <person name="Kuzmina L."/>
            <person name="Melentiev A."/>
            <person name="Milman P."/>
            <person name="Ryabova A."/>
            <person name="Stupak E."/>
            <person name="Yasakov T."/>
            <person name="Zharikova N."/>
            <person name="Zhurenko E."/>
        </authorList>
    </citation>
    <scope>NUCLEOTIDE SEQUENCE</scope>
    <source>
        <strain evidence="2">IB-739</strain>
    </source>
</reference>
<evidence type="ECO:0000313" key="3">
    <source>
        <dbReference type="Proteomes" id="UP001168883"/>
    </source>
</evidence>
<evidence type="ECO:0000313" key="2">
    <source>
        <dbReference type="EMBL" id="MDO3676720.1"/>
    </source>
</evidence>
<dbReference type="InterPro" id="IPR006530">
    <property type="entry name" value="YD"/>
</dbReference>
<evidence type="ECO:0000256" key="1">
    <source>
        <dbReference type="SAM" id="SignalP"/>
    </source>
</evidence>
<dbReference type="RefSeq" id="WP_302877727.1">
    <property type="nucleotide sequence ID" value="NZ_JAUMKJ010000007.1"/>
</dbReference>
<accession>A0ABT8V5J4</accession>
<dbReference type="Gene3D" id="2.60.120.260">
    <property type="entry name" value="Galactose-binding domain-like"/>
    <property type="match status" value="4"/>
</dbReference>
<dbReference type="InterPro" id="IPR031325">
    <property type="entry name" value="RHS_repeat"/>
</dbReference>
<proteinExistence type="predicted"/>
<protein>
    <submittedName>
        <fullName evidence="2">RHS repeat domain-containing protein</fullName>
    </submittedName>
</protein>
<feature type="chain" id="PRO_5045173182" evidence="1">
    <location>
        <begin position="25"/>
        <end position="713"/>
    </location>
</feature>
<dbReference type="PROSITE" id="PS51257">
    <property type="entry name" value="PROKAR_LIPOPROTEIN"/>
    <property type="match status" value="1"/>
</dbReference>